<evidence type="ECO:0000256" key="1">
    <source>
        <dbReference type="SAM" id="MobiDB-lite"/>
    </source>
</evidence>
<dbReference type="Proteomes" id="UP001066276">
    <property type="component" value="Chromosome 4_2"/>
</dbReference>
<evidence type="ECO:0000313" key="2">
    <source>
        <dbReference type="EMBL" id="KAJ1162641.1"/>
    </source>
</evidence>
<reference evidence="2" key="1">
    <citation type="journal article" date="2022" name="bioRxiv">
        <title>Sequencing and chromosome-scale assembly of the giantPleurodeles waltlgenome.</title>
        <authorList>
            <person name="Brown T."/>
            <person name="Elewa A."/>
            <person name="Iarovenko S."/>
            <person name="Subramanian E."/>
            <person name="Araus A.J."/>
            <person name="Petzold A."/>
            <person name="Susuki M."/>
            <person name="Suzuki K.-i.T."/>
            <person name="Hayashi T."/>
            <person name="Toyoda A."/>
            <person name="Oliveira C."/>
            <person name="Osipova E."/>
            <person name="Leigh N.D."/>
            <person name="Simon A."/>
            <person name="Yun M.H."/>
        </authorList>
    </citation>
    <scope>NUCLEOTIDE SEQUENCE</scope>
    <source>
        <strain evidence="2">20211129_DDA</strain>
        <tissue evidence="2">Liver</tissue>
    </source>
</reference>
<gene>
    <name evidence="2" type="ORF">NDU88_003109</name>
</gene>
<protein>
    <submittedName>
        <fullName evidence="2">Uncharacterized protein</fullName>
    </submittedName>
</protein>
<accession>A0AAV7SF86</accession>
<sequence length="138" mass="15135">MPGTVLGEDSAQLSRRVHTGVRTSDLREGGGSAYRIGEFWRAPPGWIPGHWLRRGCSGPRWGFRSGPPELPSVAGLCPRPAGVLSMRNRAARARSHNGASEKHNSGFLKLHMSGVVWNLHEHNKVLLKDGYCQDFNVG</sequence>
<proteinExistence type="predicted"/>
<comment type="caution">
    <text evidence="2">The sequence shown here is derived from an EMBL/GenBank/DDBJ whole genome shotgun (WGS) entry which is preliminary data.</text>
</comment>
<dbReference type="AlphaFoldDB" id="A0AAV7SF86"/>
<feature type="region of interest" description="Disordered" evidence="1">
    <location>
        <begin position="1"/>
        <end position="26"/>
    </location>
</feature>
<keyword evidence="3" id="KW-1185">Reference proteome</keyword>
<evidence type="ECO:0000313" key="3">
    <source>
        <dbReference type="Proteomes" id="UP001066276"/>
    </source>
</evidence>
<organism evidence="2 3">
    <name type="scientific">Pleurodeles waltl</name>
    <name type="common">Iberian ribbed newt</name>
    <dbReference type="NCBI Taxonomy" id="8319"/>
    <lineage>
        <taxon>Eukaryota</taxon>
        <taxon>Metazoa</taxon>
        <taxon>Chordata</taxon>
        <taxon>Craniata</taxon>
        <taxon>Vertebrata</taxon>
        <taxon>Euteleostomi</taxon>
        <taxon>Amphibia</taxon>
        <taxon>Batrachia</taxon>
        <taxon>Caudata</taxon>
        <taxon>Salamandroidea</taxon>
        <taxon>Salamandridae</taxon>
        <taxon>Pleurodelinae</taxon>
        <taxon>Pleurodeles</taxon>
    </lineage>
</organism>
<dbReference type="EMBL" id="JANPWB010000008">
    <property type="protein sequence ID" value="KAJ1162641.1"/>
    <property type="molecule type" value="Genomic_DNA"/>
</dbReference>
<name>A0AAV7SF86_PLEWA</name>